<keyword evidence="3" id="KW-1185">Reference proteome</keyword>
<name>A0AAD3SLI6_NEPGR</name>
<evidence type="ECO:0000313" key="2">
    <source>
        <dbReference type="EMBL" id="GMH12925.1"/>
    </source>
</evidence>
<dbReference type="EMBL" id="BSYO01000012">
    <property type="protein sequence ID" value="GMH12925.1"/>
    <property type="molecule type" value="Genomic_DNA"/>
</dbReference>
<feature type="region of interest" description="Disordered" evidence="1">
    <location>
        <begin position="1"/>
        <end position="40"/>
    </location>
</feature>
<accession>A0AAD3SLI6</accession>
<dbReference type="Proteomes" id="UP001279734">
    <property type="component" value="Unassembled WGS sequence"/>
</dbReference>
<organism evidence="2 3">
    <name type="scientific">Nepenthes gracilis</name>
    <name type="common">Slender pitcher plant</name>
    <dbReference type="NCBI Taxonomy" id="150966"/>
    <lineage>
        <taxon>Eukaryota</taxon>
        <taxon>Viridiplantae</taxon>
        <taxon>Streptophyta</taxon>
        <taxon>Embryophyta</taxon>
        <taxon>Tracheophyta</taxon>
        <taxon>Spermatophyta</taxon>
        <taxon>Magnoliopsida</taxon>
        <taxon>eudicotyledons</taxon>
        <taxon>Gunneridae</taxon>
        <taxon>Pentapetalae</taxon>
        <taxon>Caryophyllales</taxon>
        <taxon>Nepenthaceae</taxon>
        <taxon>Nepenthes</taxon>
    </lineage>
</organism>
<reference evidence="2" key="1">
    <citation type="submission" date="2023-05" db="EMBL/GenBank/DDBJ databases">
        <title>Nepenthes gracilis genome sequencing.</title>
        <authorList>
            <person name="Fukushima K."/>
        </authorList>
    </citation>
    <scope>NUCLEOTIDE SEQUENCE</scope>
    <source>
        <strain evidence="2">SING2019-196</strain>
    </source>
</reference>
<protein>
    <submittedName>
        <fullName evidence="2">Uncharacterized protein</fullName>
    </submittedName>
</protein>
<comment type="caution">
    <text evidence="2">The sequence shown here is derived from an EMBL/GenBank/DDBJ whole genome shotgun (WGS) entry which is preliminary data.</text>
</comment>
<proteinExistence type="predicted"/>
<evidence type="ECO:0000256" key="1">
    <source>
        <dbReference type="SAM" id="MobiDB-lite"/>
    </source>
</evidence>
<feature type="compositionally biased region" description="Basic and acidic residues" evidence="1">
    <location>
        <begin position="88"/>
        <end position="102"/>
    </location>
</feature>
<sequence>MDPHHLTWTAEVTSHCKKDRSKPLQNQSRENHPTTSRPARHINTAYLDSCSYMRQVVPLGEAVISVSEQEVSDSIPKVPLELAMPSESAKEVPEGMESRNSDMQKAISSDFRV</sequence>
<dbReference type="AlphaFoldDB" id="A0AAD3SLI6"/>
<feature type="compositionally biased region" description="Polar residues" evidence="1">
    <location>
        <begin position="23"/>
        <end position="37"/>
    </location>
</feature>
<gene>
    <name evidence="2" type="ORF">Nepgr_014766</name>
</gene>
<feature type="region of interest" description="Disordered" evidence="1">
    <location>
        <begin position="77"/>
        <end position="113"/>
    </location>
</feature>
<evidence type="ECO:0000313" key="3">
    <source>
        <dbReference type="Proteomes" id="UP001279734"/>
    </source>
</evidence>